<evidence type="ECO:0000313" key="1">
    <source>
        <dbReference type="EMBL" id="RAK64288.1"/>
    </source>
</evidence>
<dbReference type="RefSeq" id="WP_111276675.1">
    <property type="nucleotide sequence ID" value="NZ_QFYS01000006.1"/>
</dbReference>
<organism evidence="1 2">
    <name type="scientific">Phenylobacterium kunshanense</name>
    <dbReference type="NCBI Taxonomy" id="1445034"/>
    <lineage>
        <taxon>Bacteria</taxon>
        <taxon>Pseudomonadati</taxon>
        <taxon>Pseudomonadota</taxon>
        <taxon>Alphaproteobacteria</taxon>
        <taxon>Caulobacterales</taxon>
        <taxon>Caulobacteraceae</taxon>
        <taxon>Phenylobacterium</taxon>
    </lineage>
</organism>
<dbReference type="Proteomes" id="UP000249524">
    <property type="component" value="Unassembled WGS sequence"/>
</dbReference>
<accession>A0A328BGJ1</accession>
<dbReference type="SUPFAM" id="SSF55021">
    <property type="entry name" value="ACT-like"/>
    <property type="match status" value="2"/>
</dbReference>
<dbReference type="Pfam" id="PF13740">
    <property type="entry name" value="ACT_6"/>
    <property type="match status" value="1"/>
</dbReference>
<dbReference type="PANTHER" id="PTHR34875:SF6">
    <property type="entry name" value="UPF0237 PROTEIN MJ1558"/>
    <property type="match status" value="1"/>
</dbReference>
<dbReference type="Gene3D" id="3.30.70.260">
    <property type="match status" value="2"/>
</dbReference>
<proteinExistence type="predicted"/>
<keyword evidence="2" id="KW-1185">Reference proteome</keyword>
<protein>
    <submittedName>
        <fullName evidence="1">Amino acid-binding protein</fullName>
    </submittedName>
</protein>
<dbReference type="CDD" id="cd04869">
    <property type="entry name" value="ACT_GcvR_2"/>
    <property type="match status" value="1"/>
</dbReference>
<sequence length="174" mass="17749">MPSVVLSVIGSDRPGLTEALAAAVLAAGGNWLESHLSRLGGLYVGSVLVALAPDRVEALRDAVRAVDAKGLEVRIAAAVEADGAPGEALHLSLVGQDRPGIVRQVTAVLSGLDVNIEAFDTKITAEPHSGAPLFHMDADLRLPPGLSAAGVQAALEAISAEIMVDLTLTPAQRG</sequence>
<dbReference type="InterPro" id="IPR050990">
    <property type="entry name" value="UPF0237/GcvR_regulator"/>
</dbReference>
<name>A0A328BGJ1_9CAUL</name>
<dbReference type="AlphaFoldDB" id="A0A328BGJ1"/>
<dbReference type="EMBL" id="QFYS01000006">
    <property type="protein sequence ID" value="RAK64288.1"/>
    <property type="molecule type" value="Genomic_DNA"/>
</dbReference>
<dbReference type="PIRSF" id="PIRSF028103">
    <property type="entry name" value="GcvR"/>
    <property type="match status" value="1"/>
</dbReference>
<evidence type="ECO:0000313" key="2">
    <source>
        <dbReference type="Proteomes" id="UP000249524"/>
    </source>
</evidence>
<dbReference type="InterPro" id="IPR045865">
    <property type="entry name" value="ACT-like_dom_sf"/>
</dbReference>
<gene>
    <name evidence="1" type="ORF">DJ019_14010</name>
</gene>
<reference evidence="1 2" key="1">
    <citation type="submission" date="2018-05" db="EMBL/GenBank/DDBJ databases">
        <authorList>
            <person name="Lanie J.A."/>
            <person name="Ng W.-L."/>
            <person name="Kazmierczak K.M."/>
            <person name="Andrzejewski T.M."/>
            <person name="Davidsen T.M."/>
            <person name="Wayne K.J."/>
            <person name="Tettelin H."/>
            <person name="Glass J.I."/>
            <person name="Rusch D."/>
            <person name="Podicherti R."/>
            <person name="Tsui H.-C.T."/>
            <person name="Winkler M.E."/>
        </authorList>
    </citation>
    <scope>NUCLEOTIDE SEQUENCE [LARGE SCALE GENOMIC DNA]</scope>
    <source>
        <strain evidence="1 2">BUT-10</strain>
    </source>
</reference>
<dbReference type="OrthoDB" id="12860at2"/>
<comment type="caution">
    <text evidence="1">The sequence shown here is derived from an EMBL/GenBank/DDBJ whole genome shotgun (WGS) entry which is preliminary data.</text>
</comment>
<dbReference type="InterPro" id="IPR016867">
    <property type="entry name" value="GcvR"/>
</dbReference>
<dbReference type="GO" id="GO:0006355">
    <property type="term" value="P:regulation of DNA-templated transcription"/>
    <property type="evidence" value="ECO:0007669"/>
    <property type="project" value="InterPro"/>
</dbReference>
<dbReference type="PANTHER" id="PTHR34875">
    <property type="entry name" value="UPF0237 PROTEIN MJ1558"/>
    <property type="match status" value="1"/>
</dbReference>